<dbReference type="EMBL" id="JAVFKD010000004">
    <property type="protein sequence ID" value="KAK5995515.1"/>
    <property type="molecule type" value="Genomic_DNA"/>
</dbReference>
<organism evidence="1 2">
    <name type="scientific">Cladobotryum mycophilum</name>
    <dbReference type="NCBI Taxonomy" id="491253"/>
    <lineage>
        <taxon>Eukaryota</taxon>
        <taxon>Fungi</taxon>
        <taxon>Dikarya</taxon>
        <taxon>Ascomycota</taxon>
        <taxon>Pezizomycotina</taxon>
        <taxon>Sordariomycetes</taxon>
        <taxon>Hypocreomycetidae</taxon>
        <taxon>Hypocreales</taxon>
        <taxon>Hypocreaceae</taxon>
        <taxon>Cladobotryum</taxon>
    </lineage>
</organism>
<protein>
    <submittedName>
        <fullName evidence="1">Uncharacterized protein</fullName>
    </submittedName>
</protein>
<reference evidence="1 2" key="1">
    <citation type="submission" date="2024-01" db="EMBL/GenBank/DDBJ databases">
        <title>Complete genome of Cladobotryum mycophilum ATHUM6906.</title>
        <authorList>
            <person name="Christinaki A.C."/>
            <person name="Myridakis A.I."/>
            <person name="Kouvelis V.N."/>
        </authorList>
    </citation>
    <scope>NUCLEOTIDE SEQUENCE [LARGE SCALE GENOMIC DNA]</scope>
    <source>
        <strain evidence="1 2">ATHUM6906</strain>
    </source>
</reference>
<accession>A0ABR0STN0</accession>
<proteinExistence type="predicted"/>
<comment type="caution">
    <text evidence="1">The sequence shown here is derived from an EMBL/GenBank/DDBJ whole genome shotgun (WGS) entry which is preliminary data.</text>
</comment>
<evidence type="ECO:0000313" key="2">
    <source>
        <dbReference type="Proteomes" id="UP001338125"/>
    </source>
</evidence>
<dbReference type="Proteomes" id="UP001338125">
    <property type="component" value="Unassembled WGS sequence"/>
</dbReference>
<keyword evidence="2" id="KW-1185">Reference proteome</keyword>
<name>A0ABR0STN0_9HYPO</name>
<sequence length="187" mass="19959">MAPTSTRKISFNDASHLAKLMGLYGVRLPLAHGVLGLDLATRSQILLPNSPKTAAPNLPGSFNKLLYILASLPCPCPAPRSLPRSQGKMICTYGIAIALLSFSEILQPARLPTANLQGVATPSDPSTWDAGALFVGPWYFVLPDGQLRPPHCAASSDLGTLANFLKAHWPLDCSFLTQSARLLLDLS</sequence>
<evidence type="ECO:0000313" key="1">
    <source>
        <dbReference type="EMBL" id="KAK5995515.1"/>
    </source>
</evidence>
<gene>
    <name evidence="1" type="ORF">PT974_03924</name>
</gene>